<dbReference type="PANTHER" id="PTHR40980:SF4">
    <property type="entry name" value="TONB-DEPENDENT RECEPTOR-LIKE BETA-BARREL DOMAIN-CONTAINING PROTEIN"/>
    <property type="match status" value="1"/>
</dbReference>
<proteinExistence type="inferred from homology"/>
<name>A0ABP3Y1R8_9FLAO</name>
<dbReference type="Gene3D" id="2.60.40.1120">
    <property type="entry name" value="Carboxypeptidase-like, regulatory domain"/>
    <property type="match status" value="1"/>
</dbReference>
<keyword evidence="4" id="KW-0798">TonB box</keyword>
<dbReference type="Proteomes" id="UP001501126">
    <property type="component" value="Unassembled WGS sequence"/>
</dbReference>
<feature type="domain" description="TonB-dependent receptor plug" evidence="7">
    <location>
        <begin position="136"/>
        <end position="229"/>
    </location>
</feature>
<dbReference type="InterPro" id="IPR008969">
    <property type="entry name" value="CarboxyPept-like_regulatory"/>
</dbReference>
<evidence type="ECO:0000259" key="6">
    <source>
        <dbReference type="Pfam" id="PF00593"/>
    </source>
</evidence>
<evidence type="ECO:0000313" key="9">
    <source>
        <dbReference type="Proteomes" id="UP001501126"/>
    </source>
</evidence>
<dbReference type="InterPro" id="IPR000531">
    <property type="entry name" value="Beta-barrel_TonB"/>
</dbReference>
<dbReference type="Pfam" id="PF07715">
    <property type="entry name" value="Plug"/>
    <property type="match status" value="1"/>
</dbReference>
<keyword evidence="2 4" id="KW-0472">Membrane</keyword>
<evidence type="ECO:0000256" key="1">
    <source>
        <dbReference type="ARBA" id="ARBA00004442"/>
    </source>
</evidence>
<comment type="caution">
    <text evidence="8">The sequence shown here is derived from an EMBL/GenBank/DDBJ whole genome shotgun (WGS) entry which is preliminary data.</text>
</comment>
<dbReference type="SUPFAM" id="SSF49464">
    <property type="entry name" value="Carboxypeptidase regulatory domain-like"/>
    <property type="match status" value="1"/>
</dbReference>
<dbReference type="InterPro" id="IPR036942">
    <property type="entry name" value="Beta-barrel_TonB_sf"/>
</dbReference>
<evidence type="ECO:0000313" key="8">
    <source>
        <dbReference type="EMBL" id="GAA0874044.1"/>
    </source>
</evidence>
<keyword evidence="9" id="KW-1185">Reference proteome</keyword>
<feature type="chain" id="PRO_5046374580" evidence="5">
    <location>
        <begin position="20"/>
        <end position="946"/>
    </location>
</feature>
<dbReference type="EMBL" id="BAAAFH010000003">
    <property type="protein sequence ID" value="GAA0874044.1"/>
    <property type="molecule type" value="Genomic_DNA"/>
</dbReference>
<reference evidence="9" key="1">
    <citation type="journal article" date="2019" name="Int. J. Syst. Evol. Microbiol.">
        <title>The Global Catalogue of Microorganisms (GCM) 10K type strain sequencing project: providing services to taxonomists for standard genome sequencing and annotation.</title>
        <authorList>
            <consortium name="The Broad Institute Genomics Platform"/>
            <consortium name="The Broad Institute Genome Sequencing Center for Infectious Disease"/>
            <person name="Wu L."/>
            <person name="Ma J."/>
        </authorList>
    </citation>
    <scope>NUCLEOTIDE SEQUENCE [LARGE SCALE GENOMIC DNA]</scope>
    <source>
        <strain evidence="9">JCM 16083</strain>
    </source>
</reference>
<dbReference type="Gene3D" id="2.170.130.10">
    <property type="entry name" value="TonB-dependent receptor, plug domain"/>
    <property type="match status" value="1"/>
</dbReference>
<comment type="similarity">
    <text evidence="4">Belongs to the TonB-dependent receptor family.</text>
</comment>
<evidence type="ECO:0000259" key="7">
    <source>
        <dbReference type="Pfam" id="PF07715"/>
    </source>
</evidence>
<dbReference type="Pfam" id="PF00593">
    <property type="entry name" value="TonB_dep_Rec_b-barrel"/>
    <property type="match status" value="1"/>
</dbReference>
<protein>
    <submittedName>
        <fullName evidence="8">TonB-dependent receptor</fullName>
    </submittedName>
</protein>
<dbReference type="InterPro" id="IPR037066">
    <property type="entry name" value="Plug_dom_sf"/>
</dbReference>
<evidence type="ECO:0000256" key="5">
    <source>
        <dbReference type="SAM" id="SignalP"/>
    </source>
</evidence>
<dbReference type="InterPro" id="IPR012910">
    <property type="entry name" value="Plug_dom"/>
</dbReference>
<evidence type="ECO:0000256" key="2">
    <source>
        <dbReference type="ARBA" id="ARBA00023136"/>
    </source>
</evidence>
<keyword evidence="5" id="KW-0732">Signal</keyword>
<comment type="subcellular location">
    <subcellularLocation>
        <location evidence="1 4">Cell outer membrane</location>
    </subcellularLocation>
</comment>
<dbReference type="Gene3D" id="2.40.170.20">
    <property type="entry name" value="TonB-dependent receptor, beta-barrel domain"/>
    <property type="match status" value="1"/>
</dbReference>
<dbReference type="PANTHER" id="PTHR40980">
    <property type="entry name" value="PLUG DOMAIN-CONTAINING PROTEIN"/>
    <property type="match status" value="1"/>
</dbReference>
<gene>
    <name evidence="8" type="ORF">GCM10009118_04520</name>
</gene>
<feature type="signal peptide" evidence="5">
    <location>
        <begin position="1"/>
        <end position="19"/>
    </location>
</feature>
<organism evidence="8 9">
    <name type="scientific">Wandonia haliotis</name>
    <dbReference type="NCBI Taxonomy" id="574963"/>
    <lineage>
        <taxon>Bacteria</taxon>
        <taxon>Pseudomonadati</taxon>
        <taxon>Bacteroidota</taxon>
        <taxon>Flavobacteriia</taxon>
        <taxon>Flavobacteriales</taxon>
        <taxon>Crocinitomicaceae</taxon>
        <taxon>Wandonia</taxon>
    </lineage>
</organism>
<dbReference type="RefSeq" id="WP_343784690.1">
    <property type="nucleotide sequence ID" value="NZ_BAAAFH010000003.1"/>
</dbReference>
<keyword evidence="8" id="KW-0675">Receptor</keyword>
<keyword evidence="3" id="KW-0998">Cell outer membrane</keyword>
<feature type="domain" description="TonB-dependent receptor-like beta-barrel" evidence="6">
    <location>
        <begin position="441"/>
        <end position="910"/>
    </location>
</feature>
<evidence type="ECO:0000256" key="3">
    <source>
        <dbReference type="ARBA" id="ARBA00023237"/>
    </source>
</evidence>
<accession>A0ABP3Y1R8</accession>
<dbReference type="SUPFAM" id="SSF56935">
    <property type="entry name" value="Porins"/>
    <property type="match status" value="1"/>
</dbReference>
<evidence type="ECO:0000256" key="4">
    <source>
        <dbReference type="RuleBase" id="RU003357"/>
    </source>
</evidence>
<sequence>MFKFFSFVVLLLSSTVVFGQENKGFLRGNIADGEEGGPLYGATVRVMELSGVGAISDFDGNYSIQVTPGKYTVEVSFVGYQPQIFKELEIKPGESTMLDVVLTSKTLAVVEVVYEARRQDSDVAILMERKNAAVVSDGLSAQSFRKVGDSDLSGAIKRVTGVTVQNGKNVYVRGLGDRYTITTLNGMMIPGLDPDGNSVQLDIFPTAVLENVSVFKTFSPDLYGDFTGGMVDVVTKKFPESKTTQIGVGIGFTPGMTFNKDYILYDRGGFDWAGFDNGSRKLNFNPKVKIPDEVLADPYLEDVTRSFNPELSAKSKTALPNGSFSIYHGNQINKKEGLTLGYNVVLNYSNEHVFYRDFQSNDYLKDTDKSQHELLKNITRIGNVGKNNTLMSALVSGSIKTKKSTITATLLGVQGGESSAAQRVNQDFNQNQARLIENVLTYTSRTLSSFLLGGTHKFKGFEMEWNNAFSYSRVYDPDFRETRISVTDGDTTMSTGNGSGIDRFWRDLNEFSENFKIDFKIPVGKNKKAFIKTGALAALKFRDFEVFSFKHRRTNLNDIKLDPDWFLQDDQIWSADPTSPNYRNGTYTIGNYQPANNYSARQNVFGGYVMAQHSLWKKLKLVYGVRVEKVDMFYTGQNNNGDVIYTDQNTMNELNILPSANVVYGVTERMNFRLGFNQTVARPSFREKSIAQIYDPITKRTFNGNIDLNQTRVNNYDFRYEFFITPREVIAVSVFYKQFDGHIEMVAFPQQPDNIKPRNSGEADLLGAEVEFRKAFAKESKSKFFSRFFFNLNASFVQSRVNMHDVLVDGEQTEYELRETNLREGEVLKDYRPMTGQSPFAINAGISYEIPESQTSISLAYNVQGEQLTIIGSGRVPDVYTVPFHSLNFNAYRNFGKKSRSRLTLTVSNLLNDDVSLVYKSHGAEDQFYTSYKPGVGISIKYGFTF</sequence>
<dbReference type="Pfam" id="PF13715">
    <property type="entry name" value="CarbopepD_reg_2"/>
    <property type="match status" value="1"/>
</dbReference>